<evidence type="ECO:0000313" key="2">
    <source>
        <dbReference type="EMBL" id="QUS40342.1"/>
    </source>
</evidence>
<evidence type="ECO:0000313" key="3">
    <source>
        <dbReference type="Proteomes" id="UP000682843"/>
    </source>
</evidence>
<feature type="domain" description="HTH luxR-type" evidence="1">
    <location>
        <begin position="304"/>
        <end position="361"/>
    </location>
</feature>
<dbReference type="InterPro" id="IPR000792">
    <property type="entry name" value="Tscrpt_reg_LuxR_C"/>
</dbReference>
<name>A0ABX8AAT6_9BRAD</name>
<dbReference type="SMART" id="SM00421">
    <property type="entry name" value="HTH_LUXR"/>
    <property type="match status" value="1"/>
</dbReference>
<dbReference type="SUPFAM" id="SSF46894">
    <property type="entry name" value="C-terminal effector domain of the bipartite response regulators"/>
    <property type="match status" value="1"/>
</dbReference>
<organism evidence="2 3">
    <name type="scientific">Tardiphaga alba</name>
    <dbReference type="NCBI Taxonomy" id="340268"/>
    <lineage>
        <taxon>Bacteria</taxon>
        <taxon>Pseudomonadati</taxon>
        <taxon>Pseudomonadota</taxon>
        <taxon>Alphaproteobacteria</taxon>
        <taxon>Hyphomicrobiales</taxon>
        <taxon>Nitrobacteraceae</taxon>
        <taxon>Tardiphaga</taxon>
    </lineage>
</organism>
<dbReference type="Gene3D" id="1.10.10.10">
    <property type="entry name" value="Winged helix-like DNA-binding domain superfamily/Winged helix DNA-binding domain"/>
    <property type="match status" value="1"/>
</dbReference>
<protein>
    <submittedName>
        <fullName evidence="2">Helix-turn-helix transcriptional regulator</fullName>
    </submittedName>
</protein>
<sequence>MPAVELLSDELLIERIYEAAVVPGLWKPILDQIAYRVGASGTGLYLLSERADPIGIWSDAIDDICTGWIKGGWQARTQRAPRMMSLNYAGFLTDSDIYSPGEMESDEAFTQYLKPNGFGYGAGTGINMPTGETAVFSIERRFEDGPLSRKDCLALDPLRPHLARAALLSVRTSRDRAQMLTGTLETLGLPGAVIRTNGRLLSANDMFDRLMPAVVQDRRDRLRLTSPQADILFSEALHGIRTHTSPKGVTSIPIAARADTPPLIFHLLPTPRAAQDILLSACAILIVTPVDRSIVPGANVLQGLFDLTPAEARVAHSVGSAVRIEEIASVLGVSRETVRAQLKSVLAKTGMRRQGELISLLAGKTLPDSSSDSNE</sequence>
<dbReference type="EMBL" id="CP036498">
    <property type="protein sequence ID" value="QUS40342.1"/>
    <property type="molecule type" value="Genomic_DNA"/>
</dbReference>
<dbReference type="Proteomes" id="UP000682843">
    <property type="component" value="Chromosome"/>
</dbReference>
<dbReference type="RefSeq" id="WP_211908924.1">
    <property type="nucleotide sequence ID" value="NZ_CP036498.1"/>
</dbReference>
<reference evidence="2 3" key="1">
    <citation type="submission" date="2019-02" db="EMBL/GenBank/DDBJ databases">
        <title>Emended description of the genus Rhodopseudomonas and description of Rhodopseudomonas albus sp. nov., a non-phototrophic, heavy-metal-tolerant bacterium isolated from garden soil.</title>
        <authorList>
            <person name="Bao Z."/>
            <person name="Cao W.W."/>
            <person name="Sato Y."/>
            <person name="Nishizawa T."/>
            <person name="Zhao J."/>
            <person name="Guo Y."/>
            <person name="Ohta H."/>
        </authorList>
    </citation>
    <scope>NUCLEOTIDE SEQUENCE [LARGE SCALE GENOMIC DNA]</scope>
    <source>
        <strain evidence="2 3">SK50-23</strain>
    </source>
</reference>
<gene>
    <name evidence="2" type="ORF">RPMA_16985</name>
</gene>
<keyword evidence="3" id="KW-1185">Reference proteome</keyword>
<dbReference type="InterPro" id="IPR036388">
    <property type="entry name" value="WH-like_DNA-bd_sf"/>
</dbReference>
<proteinExistence type="predicted"/>
<evidence type="ECO:0000259" key="1">
    <source>
        <dbReference type="SMART" id="SM00421"/>
    </source>
</evidence>
<dbReference type="InterPro" id="IPR016032">
    <property type="entry name" value="Sig_transdc_resp-reg_C-effctor"/>
</dbReference>
<accession>A0ABX8AAT6</accession>